<dbReference type="InterPro" id="IPR011029">
    <property type="entry name" value="DEATH-like_dom_sf"/>
</dbReference>
<dbReference type="SUPFAM" id="SSF47986">
    <property type="entry name" value="DEATH domain"/>
    <property type="match status" value="1"/>
</dbReference>
<proteinExistence type="predicted"/>
<reference evidence="3" key="1">
    <citation type="journal article" date="2004" name="Nature">
        <title>Genome duplication in the teleost fish Tetraodon nigroviridis reveals the early vertebrate proto-karyotype.</title>
        <authorList>
            <person name="Jaillon O."/>
            <person name="Aury J.-M."/>
            <person name="Brunet F."/>
            <person name="Petit J.-L."/>
            <person name="Stange-Thomann N."/>
            <person name="Mauceli E."/>
            <person name="Bouneau L."/>
            <person name="Fischer C."/>
            <person name="Ozouf-Costaz C."/>
            <person name="Bernot A."/>
            <person name="Nicaud S."/>
            <person name="Jaffe D."/>
            <person name="Fisher S."/>
            <person name="Lutfalla G."/>
            <person name="Dossat C."/>
            <person name="Segurens B."/>
            <person name="Dasilva C."/>
            <person name="Salanoubat M."/>
            <person name="Levy M."/>
            <person name="Boudet N."/>
            <person name="Castellano S."/>
            <person name="Anthouard V."/>
            <person name="Jubin C."/>
            <person name="Castelli V."/>
            <person name="Katinka M."/>
            <person name="Vacherie B."/>
            <person name="Biemont C."/>
            <person name="Skalli Z."/>
            <person name="Cattolico L."/>
            <person name="Poulain J."/>
            <person name="De Berardinis V."/>
            <person name="Cruaud C."/>
            <person name="Duprat S."/>
            <person name="Brottier P."/>
            <person name="Coutanceau J.-P."/>
            <person name="Gouzy J."/>
            <person name="Parra G."/>
            <person name="Lardier G."/>
            <person name="Chapple C."/>
            <person name="McKernan K.J."/>
            <person name="McEwan P."/>
            <person name="Bosak S."/>
            <person name="Kellis M."/>
            <person name="Volff J.-N."/>
            <person name="Guigo R."/>
            <person name="Zody M.C."/>
            <person name="Mesirov J."/>
            <person name="Lindblad-Toh K."/>
            <person name="Birren B."/>
            <person name="Nusbaum C."/>
            <person name="Kahn D."/>
            <person name="Robinson-Rechavi M."/>
            <person name="Laudet V."/>
            <person name="Schachter V."/>
            <person name="Quetier F."/>
            <person name="Saurin W."/>
            <person name="Scarpelli C."/>
            <person name="Wincker P."/>
            <person name="Lander E.S."/>
            <person name="Weissenbach J."/>
            <person name="Roest Crollius H."/>
        </authorList>
    </citation>
    <scope>NUCLEOTIDE SEQUENCE [LARGE SCALE GENOMIC DNA]</scope>
</reference>
<dbReference type="GO" id="GO:0042981">
    <property type="term" value="P:regulation of apoptotic process"/>
    <property type="evidence" value="ECO:0007669"/>
    <property type="project" value="InterPro"/>
</dbReference>
<dbReference type="PANTHER" id="PTHR47901">
    <property type="entry name" value="CASPASE RECRUITMENT DOMAIN-CONTAINING PROTEIN 18"/>
    <property type="match status" value="1"/>
</dbReference>
<dbReference type="GO" id="GO:0004197">
    <property type="term" value="F:cysteine-type endopeptidase activity"/>
    <property type="evidence" value="ECO:0007669"/>
    <property type="project" value="InterPro"/>
</dbReference>
<dbReference type="PROSITE" id="PS50209">
    <property type="entry name" value="CARD"/>
    <property type="match status" value="1"/>
</dbReference>
<reference evidence="3" key="2">
    <citation type="submission" date="2004-02" db="EMBL/GenBank/DDBJ databases">
        <authorList>
            <consortium name="Genoscope"/>
            <consortium name="Whitehead Institute Centre for Genome Research"/>
        </authorList>
    </citation>
    <scope>NUCLEOTIDE SEQUENCE</scope>
</reference>
<dbReference type="PANTHER" id="PTHR47901:SF3">
    <property type="entry name" value="CASPASE-1"/>
    <property type="match status" value="1"/>
</dbReference>
<dbReference type="Pfam" id="PF00619">
    <property type="entry name" value="CARD"/>
    <property type="match status" value="1"/>
</dbReference>
<dbReference type="CDD" id="cd08325">
    <property type="entry name" value="CARD_CASP1-like"/>
    <property type="match status" value="1"/>
</dbReference>
<dbReference type="OrthoDB" id="8869108at2759"/>
<name>Q4R9W4_TETNG</name>
<dbReference type="GO" id="GO:0006508">
    <property type="term" value="P:proteolysis"/>
    <property type="evidence" value="ECO:0007669"/>
    <property type="project" value="InterPro"/>
</dbReference>
<feature type="domain" description="CARD" evidence="2">
    <location>
        <begin position="1"/>
        <end position="87"/>
    </location>
</feature>
<sequence>ELARVRPKFVEKVSTQMINQLLDDILLDGIVSEMEKESITEENNVRSDKARRLIDSVKKKGERASRKLIEHIQSRDPELSAELGLSCGQPAPPGELRDRLEGSGQ</sequence>
<feature type="compositionally biased region" description="Basic and acidic residues" evidence="1">
    <location>
        <begin position="95"/>
        <end position="105"/>
    </location>
</feature>
<dbReference type="GO" id="GO:0097169">
    <property type="term" value="C:AIM2 inflammasome complex"/>
    <property type="evidence" value="ECO:0007669"/>
    <property type="project" value="TreeGrafter"/>
</dbReference>
<evidence type="ECO:0000313" key="3">
    <source>
        <dbReference type="EMBL" id="CAG14819.1"/>
    </source>
</evidence>
<dbReference type="InterPro" id="IPR002398">
    <property type="entry name" value="Pept_C14"/>
</dbReference>
<evidence type="ECO:0000259" key="2">
    <source>
        <dbReference type="PROSITE" id="PS50209"/>
    </source>
</evidence>
<organism evidence="3">
    <name type="scientific">Tetraodon nigroviridis</name>
    <name type="common">Spotted green pufferfish</name>
    <name type="synonym">Chelonodon nigroviridis</name>
    <dbReference type="NCBI Taxonomy" id="99883"/>
    <lineage>
        <taxon>Eukaryota</taxon>
        <taxon>Metazoa</taxon>
        <taxon>Chordata</taxon>
        <taxon>Craniata</taxon>
        <taxon>Vertebrata</taxon>
        <taxon>Euteleostomi</taxon>
        <taxon>Actinopterygii</taxon>
        <taxon>Neopterygii</taxon>
        <taxon>Teleostei</taxon>
        <taxon>Neoteleostei</taxon>
        <taxon>Acanthomorphata</taxon>
        <taxon>Eupercaria</taxon>
        <taxon>Tetraodontiformes</taxon>
        <taxon>Tetradontoidea</taxon>
        <taxon>Tetraodontidae</taxon>
        <taxon>Tetraodon</taxon>
    </lineage>
</organism>
<feature type="non-terminal residue" evidence="3">
    <location>
        <position position="1"/>
    </location>
</feature>
<dbReference type="InterPro" id="IPR001315">
    <property type="entry name" value="CARD"/>
</dbReference>
<dbReference type="EMBL" id="CAAE01025114">
    <property type="protein sequence ID" value="CAG14819.1"/>
    <property type="molecule type" value="Genomic_DNA"/>
</dbReference>
<protein>
    <submittedName>
        <fullName evidence="3">(spotted green pufferfish) hypothetical protein</fullName>
    </submittedName>
</protein>
<dbReference type="AlphaFoldDB" id="Q4R9W4"/>
<accession>Q4R9W4</accession>
<feature type="region of interest" description="Disordered" evidence="1">
    <location>
        <begin position="81"/>
        <end position="105"/>
    </location>
</feature>
<dbReference type="GO" id="GO:0072559">
    <property type="term" value="C:NLRP3 inflammasome complex"/>
    <property type="evidence" value="ECO:0007669"/>
    <property type="project" value="TreeGrafter"/>
</dbReference>
<dbReference type="GO" id="GO:0072557">
    <property type="term" value="C:IPAF inflammasome complex"/>
    <property type="evidence" value="ECO:0007669"/>
    <property type="project" value="TreeGrafter"/>
</dbReference>
<evidence type="ECO:0000256" key="1">
    <source>
        <dbReference type="SAM" id="MobiDB-lite"/>
    </source>
</evidence>
<comment type="caution">
    <text evidence="3">The sequence shown here is derived from an EMBL/GenBank/DDBJ whole genome shotgun (WGS) entry which is preliminary data.</text>
</comment>
<dbReference type="Gene3D" id="1.10.533.10">
    <property type="entry name" value="Death Domain, Fas"/>
    <property type="match status" value="1"/>
</dbReference>
<gene>
    <name evidence="3" type="ORF">GSTENG00038706001</name>
</gene>
<dbReference type="GO" id="GO:0050727">
    <property type="term" value="P:regulation of inflammatory response"/>
    <property type="evidence" value="ECO:0007669"/>
    <property type="project" value="TreeGrafter"/>
</dbReference>
<dbReference type="KEGG" id="tng:GSTEN00038706G001"/>